<evidence type="ECO:0000256" key="6">
    <source>
        <dbReference type="ARBA" id="ARBA00023239"/>
    </source>
</evidence>
<dbReference type="HAMAP" id="MF_00300">
    <property type="entry name" value="Chorismate_synth"/>
    <property type="match status" value="1"/>
</dbReference>
<dbReference type="Pfam" id="PF01264">
    <property type="entry name" value="Chorismate_synt"/>
    <property type="match status" value="1"/>
</dbReference>
<dbReference type="GO" id="GO:0005829">
    <property type="term" value="C:cytosol"/>
    <property type="evidence" value="ECO:0007669"/>
    <property type="project" value="TreeGrafter"/>
</dbReference>
<dbReference type="InterPro" id="IPR020541">
    <property type="entry name" value="Chorismate_synthase_CS"/>
</dbReference>
<keyword evidence="5" id="KW-0057">Aromatic amino acid biosynthesis</keyword>
<dbReference type="GO" id="GO:0009073">
    <property type="term" value="P:aromatic amino acid family biosynthetic process"/>
    <property type="evidence" value="ECO:0007669"/>
    <property type="project" value="UniProtKB-KW"/>
</dbReference>
<dbReference type="GO" id="GO:0004107">
    <property type="term" value="F:chorismate synthase activity"/>
    <property type="evidence" value="ECO:0007669"/>
    <property type="project" value="UniProtKB-EC"/>
</dbReference>
<dbReference type="EMBL" id="VSSQ01000060">
    <property type="protein sequence ID" value="MPL71673.1"/>
    <property type="molecule type" value="Genomic_DNA"/>
</dbReference>
<comment type="pathway">
    <text evidence="1">Metabolic intermediate biosynthesis; chorismate biosynthesis; chorismate from D-erythrose 4-phosphate and phosphoenolpyruvate: step 7/7.</text>
</comment>
<dbReference type="PIRSF" id="PIRSF001456">
    <property type="entry name" value="Chorismate_synth"/>
    <property type="match status" value="1"/>
</dbReference>
<organism evidence="7">
    <name type="scientific">bioreactor metagenome</name>
    <dbReference type="NCBI Taxonomy" id="1076179"/>
    <lineage>
        <taxon>unclassified sequences</taxon>
        <taxon>metagenomes</taxon>
        <taxon>ecological metagenomes</taxon>
    </lineage>
</organism>
<dbReference type="EC" id="4.2.3.5" evidence="3"/>
<reference evidence="7" key="1">
    <citation type="submission" date="2019-08" db="EMBL/GenBank/DDBJ databases">
        <authorList>
            <person name="Kucharzyk K."/>
            <person name="Murdoch R.W."/>
            <person name="Higgins S."/>
            <person name="Loffler F."/>
        </authorList>
    </citation>
    <scope>NUCLEOTIDE SEQUENCE</scope>
</reference>
<accession>A0A644TXH8</accession>
<comment type="caution">
    <text evidence="7">The sequence shown here is derived from an EMBL/GenBank/DDBJ whole genome shotgun (WGS) entry which is preliminary data.</text>
</comment>
<comment type="similarity">
    <text evidence="2">Belongs to the chorismate synthase family.</text>
</comment>
<dbReference type="SUPFAM" id="SSF103263">
    <property type="entry name" value="Chorismate synthase, AroC"/>
    <property type="match status" value="1"/>
</dbReference>
<name>A0A644TXH8_9ZZZZ</name>
<evidence type="ECO:0000256" key="4">
    <source>
        <dbReference type="ARBA" id="ARBA00022605"/>
    </source>
</evidence>
<dbReference type="UniPathway" id="UPA00053">
    <property type="reaction ID" value="UER00090"/>
</dbReference>
<dbReference type="GO" id="GO:0008652">
    <property type="term" value="P:amino acid biosynthetic process"/>
    <property type="evidence" value="ECO:0007669"/>
    <property type="project" value="UniProtKB-KW"/>
</dbReference>
<evidence type="ECO:0000256" key="1">
    <source>
        <dbReference type="ARBA" id="ARBA00005044"/>
    </source>
</evidence>
<keyword evidence="4" id="KW-0028">Amino-acid biosynthesis</keyword>
<dbReference type="GO" id="GO:0010181">
    <property type="term" value="F:FMN binding"/>
    <property type="evidence" value="ECO:0007669"/>
    <property type="project" value="TreeGrafter"/>
</dbReference>
<dbReference type="NCBIfam" id="TIGR00033">
    <property type="entry name" value="aroC"/>
    <property type="match status" value="1"/>
</dbReference>
<gene>
    <name evidence="7" type="primary">aroC_8</name>
    <name evidence="7" type="ORF">SDC9_17451</name>
</gene>
<dbReference type="NCBIfam" id="NF003793">
    <property type="entry name" value="PRK05382.1"/>
    <property type="match status" value="1"/>
</dbReference>
<keyword evidence="6 7" id="KW-0456">Lyase</keyword>
<dbReference type="Gene3D" id="3.60.150.10">
    <property type="entry name" value="Chorismate synthase AroC"/>
    <property type="match status" value="1"/>
</dbReference>
<dbReference type="CDD" id="cd07304">
    <property type="entry name" value="Chorismate_synthase"/>
    <property type="match status" value="1"/>
</dbReference>
<evidence type="ECO:0000256" key="5">
    <source>
        <dbReference type="ARBA" id="ARBA00023141"/>
    </source>
</evidence>
<evidence type="ECO:0000313" key="7">
    <source>
        <dbReference type="EMBL" id="MPL71673.1"/>
    </source>
</evidence>
<dbReference type="PANTHER" id="PTHR21085:SF0">
    <property type="entry name" value="CHORISMATE SYNTHASE"/>
    <property type="match status" value="1"/>
</dbReference>
<dbReference type="PROSITE" id="PS00788">
    <property type="entry name" value="CHORISMATE_SYNTHASE_2"/>
    <property type="match status" value="1"/>
</dbReference>
<dbReference type="PANTHER" id="PTHR21085">
    <property type="entry name" value="CHORISMATE SYNTHASE"/>
    <property type="match status" value="1"/>
</dbReference>
<dbReference type="GO" id="GO:0009423">
    <property type="term" value="P:chorismate biosynthetic process"/>
    <property type="evidence" value="ECO:0007669"/>
    <property type="project" value="UniProtKB-UniPathway"/>
</dbReference>
<evidence type="ECO:0000256" key="3">
    <source>
        <dbReference type="ARBA" id="ARBA00013036"/>
    </source>
</evidence>
<protein>
    <recommendedName>
        <fullName evidence="3">chorismate synthase</fullName>
        <ecNumber evidence="3">4.2.3.5</ecNumber>
    </recommendedName>
</protein>
<dbReference type="AlphaFoldDB" id="A0A644TXH8"/>
<dbReference type="PROSITE" id="PS00789">
    <property type="entry name" value="CHORISMATE_SYNTHASE_3"/>
    <property type="match status" value="1"/>
</dbReference>
<proteinExistence type="inferred from homology"/>
<dbReference type="InterPro" id="IPR000453">
    <property type="entry name" value="Chorismate_synth"/>
</dbReference>
<sequence length="357" mass="37235">MNRIGESITLTLFGASHDSRIGCVIDGIPVGYPVNVESIAADLELRKPSAGIGTPRVEADVPAISGIVDGITTGCPVVITFSNSNTRSSDYEQLRRVPRPGHADYPAVSKFGPAHDIRGGGMFSGRMTTPLVAAGALLRDLIGSAGISVGSYVTRIGSVVDMNVYDVADIMKRSRTNPLRAMSSAIEDRMRAEILSAKSEGDSVGGIVRCFATGLPAGLGEPFFDTLDGEISKAIFAIPGVKAIGFGEGFAAAGLRGSENNDAYRIQGDSVFTLTNHAGGVLGGMSNGGVLDFSVAFKPTPSIAKQQMSVDLLSREDTDLSVKGRHDPCIANRGAIVVEAMTVFTLADLALRGGFLV</sequence>
<evidence type="ECO:0000256" key="2">
    <source>
        <dbReference type="ARBA" id="ARBA00008014"/>
    </source>
</evidence>
<dbReference type="InterPro" id="IPR035904">
    <property type="entry name" value="Chorismate_synth_AroC_sf"/>
</dbReference>